<keyword evidence="4 6" id="KW-0862">Zinc</keyword>
<evidence type="ECO:0000259" key="8">
    <source>
        <dbReference type="Pfam" id="PF08439"/>
    </source>
</evidence>
<proteinExistence type="inferred from homology"/>
<name>A0A1F5YPH1_9BACT</name>
<comment type="caution">
    <text evidence="9">The sequence shown here is derived from an EMBL/GenBank/DDBJ whole genome shotgun (WGS) entry which is preliminary data.</text>
</comment>
<dbReference type="Pfam" id="PF08439">
    <property type="entry name" value="Peptidase_M3_N"/>
    <property type="match status" value="1"/>
</dbReference>
<keyword evidence="3 6" id="KW-0378">Hydrolase</keyword>
<feature type="domain" description="Peptidase M3A/M3B catalytic" evidence="7">
    <location>
        <begin position="214"/>
        <end position="591"/>
    </location>
</feature>
<dbReference type="Gene3D" id="1.10.287.830">
    <property type="entry name" value="putative peptidase helix hairpin domain like"/>
    <property type="match status" value="1"/>
</dbReference>
<evidence type="ECO:0000256" key="3">
    <source>
        <dbReference type="ARBA" id="ARBA00022801"/>
    </source>
</evidence>
<dbReference type="STRING" id="1817867.A3F83_04690"/>
<dbReference type="PANTHER" id="PTHR11804">
    <property type="entry name" value="PROTEASE M3 THIMET OLIGOPEPTIDASE-RELATED"/>
    <property type="match status" value="1"/>
</dbReference>
<dbReference type="EMBL" id="MFIX01000201">
    <property type="protein sequence ID" value="OGG01792.1"/>
    <property type="molecule type" value="Genomic_DNA"/>
</dbReference>
<comment type="function">
    <text evidence="6">Has oligopeptidase activity and degrades a variety of small bioactive peptides.</text>
</comment>
<dbReference type="SUPFAM" id="SSF55486">
    <property type="entry name" value="Metalloproteases ('zincins'), catalytic domain"/>
    <property type="match status" value="1"/>
</dbReference>
<keyword evidence="5 6" id="KW-0482">Metalloprotease</keyword>
<protein>
    <recommendedName>
        <fullName evidence="6">Oligopeptidase F</fullName>
        <ecNumber evidence="6">3.4.24.-</ecNumber>
    </recommendedName>
</protein>
<gene>
    <name evidence="9" type="ORF">A3F83_04690</name>
</gene>
<dbReference type="InterPro" id="IPR001567">
    <property type="entry name" value="Pept_M3A_M3B_dom"/>
</dbReference>
<dbReference type="AlphaFoldDB" id="A0A1F5YPH1"/>
<evidence type="ECO:0000259" key="7">
    <source>
        <dbReference type="Pfam" id="PF01432"/>
    </source>
</evidence>
<sequence length="610" mass="68974">MGVNGCLGAQVEKILERKGIDPRYKWRLGDIYSSDELWEKDFREVGKKIPELESYRGKLGESAEKLLALMQLQDSLNVTLSRLYVYANMRRDENTASDTYQALADRASTLSTNCSSAASYIVPEILQIPEERLTGWLAGNHGLQFYAHHFENLLRTRSHTLSPAEEKLLALSGEVTRMPRNIFSMLDNADISYPSIKDENGNEVELTKARYSKFMESADRELRKRAFEAFYGTYNHYENTLASLLSAIVKRDIFYARARNYGSSLEAALDGDNIPAAVYDNVVATLNANLEPLHRYVALRKRVMGLDAVHPYDIYTPLFPELAKEYAYDEAVALVEKALQPMGEQYREAMQRGFGGGWIDVYETKGKRSGGYSWGAYGTHPYILLNYNGTLHEVFTVAHEMGHALHSYFTWSSQPPVYGDYTIFVAEVASTTNEALLIDHLLKVTTDRKEKLSLLDHQVRQIQGTVYIQALFAEFEREIHRQAEAGEPLTSTGMGNLIAELYRRYFGPGMVVDDIYKINWGRIPHFYNNFYVYQYATGFSAATLLSEKILGEGSAARERYLGFLKSGSSDYSINLLKNAGVDMTGPEPILAVARTLSRLLDQMEELLAEN</sequence>
<evidence type="ECO:0000256" key="5">
    <source>
        <dbReference type="ARBA" id="ARBA00023049"/>
    </source>
</evidence>
<evidence type="ECO:0000313" key="9">
    <source>
        <dbReference type="EMBL" id="OGG01792.1"/>
    </source>
</evidence>
<dbReference type="GO" id="GO:0046872">
    <property type="term" value="F:metal ion binding"/>
    <property type="evidence" value="ECO:0007669"/>
    <property type="project" value="UniProtKB-UniRule"/>
</dbReference>
<dbReference type="InterPro" id="IPR013647">
    <property type="entry name" value="OligopepF_N_dom"/>
</dbReference>
<dbReference type="InterPro" id="IPR004438">
    <property type="entry name" value="Peptidase_M3B"/>
</dbReference>
<dbReference type="InterPro" id="IPR045090">
    <property type="entry name" value="Pept_M3A_M3B"/>
</dbReference>
<dbReference type="NCBIfam" id="TIGR00181">
    <property type="entry name" value="pepF"/>
    <property type="match status" value="1"/>
</dbReference>
<comment type="cofactor">
    <cofactor evidence="6">
        <name>Zn(2+)</name>
        <dbReference type="ChEBI" id="CHEBI:29105"/>
    </cofactor>
    <text evidence="6">Binds 1 zinc ion.</text>
</comment>
<feature type="domain" description="Oligopeptidase F N-terminal" evidence="8">
    <location>
        <begin position="124"/>
        <end position="192"/>
    </location>
</feature>
<dbReference type="GO" id="GO:0006518">
    <property type="term" value="P:peptide metabolic process"/>
    <property type="evidence" value="ECO:0007669"/>
    <property type="project" value="TreeGrafter"/>
</dbReference>
<dbReference type="Gene3D" id="1.20.140.70">
    <property type="entry name" value="Oligopeptidase f, N-terminal domain"/>
    <property type="match status" value="1"/>
</dbReference>
<dbReference type="GO" id="GO:0006508">
    <property type="term" value="P:proteolysis"/>
    <property type="evidence" value="ECO:0007669"/>
    <property type="project" value="UniProtKB-KW"/>
</dbReference>
<dbReference type="PANTHER" id="PTHR11804:SF84">
    <property type="entry name" value="SACCHAROLYSIN"/>
    <property type="match status" value="1"/>
</dbReference>
<accession>A0A1F5YPH1</accession>
<dbReference type="Gene3D" id="1.10.1370.20">
    <property type="entry name" value="Oligoendopeptidase f, C-terminal domain"/>
    <property type="match status" value="1"/>
</dbReference>
<keyword evidence="2 6" id="KW-0479">Metal-binding</keyword>
<evidence type="ECO:0000256" key="1">
    <source>
        <dbReference type="ARBA" id="ARBA00022670"/>
    </source>
</evidence>
<dbReference type="EC" id="3.4.24.-" evidence="6"/>
<evidence type="ECO:0000256" key="2">
    <source>
        <dbReference type="ARBA" id="ARBA00022723"/>
    </source>
</evidence>
<evidence type="ECO:0000313" key="10">
    <source>
        <dbReference type="Proteomes" id="UP000179129"/>
    </source>
</evidence>
<dbReference type="Proteomes" id="UP000179129">
    <property type="component" value="Unassembled WGS sequence"/>
</dbReference>
<dbReference type="InterPro" id="IPR042088">
    <property type="entry name" value="OligoPept_F_C"/>
</dbReference>
<evidence type="ECO:0000256" key="6">
    <source>
        <dbReference type="RuleBase" id="RU368091"/>
    </source>
</evidence>
<dbReference type="GO" id="GO:0004222">
    <property type="term" value="F:metalloendopeptidase activity"/>
    <property type="evidence" value="ECO:0007669"/>
    <property type="project" value="UniProtKB-UniRule"/>
</dbReference>
<keyword evidence="1 6" id="KW-0645">Protease</keyword>
<reference evidence="9 10" key="1">
    <citation type="journal article" date="2016" name="Nat. Commun.">
        <title>Thousands of microbial genomes shed light on interconnected biogeochemical processes in an aquifer system.</title>
        <authorList>
            <person name="Anantharaman K."/>
            <person name="Brown C.T."/>
            <person name="Hug L.A."/>
            <person name="Sharon I."/>
            <person name="Castelle C.J."/>
            <person name="Probst A.J."/>
            <person name="Thomas B.C."/>
            <person name="Singh A."/>
            <person name="Wilkins M.J."/>
            <person name="Karaoz U."/>
            <person name="Brodie E.L."/>
            <person name="Williams K.H."/>
            <person name="Hubbard S.S."/>
            <person name="Banfield J.F."/>
        </authorList>
    </citation>
    <scope>NUCLEOTIDE SEQUENCE [LARGE SCALE GENOMIC DNA]</scope>
</reference>
<comment type="similarity">
    <text evidence="6">Belongs to the peptidase M3B family.</text>
</comment>
<evidence type="ECO:0000256" key="4">
    <source>
        <dbReference type="ARBA" id="ARBA00022833"/>
    </source>
</evidence>
<dbReference type="Pfam" id="PF01432">
    <property type="entry name" value="Peptidase_M3"/>
    <property type="match status" value="1"/>
</dbReference>
<organism evidence="9 10">
    <name type="scientific">Candidatus Glassbacteria bacterium RIFCSPLOWO2_12_FULL_58_11</name>
    <dbReference type="NCBI Taxonomy" id="1817867"/>
    <lineage>
        <taxon>Bacteria</taxon>
        <taxon>Candidatus Glassiibacteriota</taxon>
    </lineage>
</organism>
<dbReference type="CDD" id="cd09608">
    <property type="entry name" value="M3B_PepF"/>
    <property type="match status" value="1"/>
</dbReference>